<evidence type="ECO:0000313" key="2">
    <source>
        <dbReference type="Proteomes" id="UP000005307"/>
    </source>
</evidence>
<dbReference type="AlphaFoldDB" id="M9RCH5"/>
<proteinExistence type="predicted"/>
<organism evidence="1 2">
    <name type="scientific">Octadecabacter antarcticus 307</name>
    <dbReference type="NCBI Taxonomy" id="391626"/>
    <lineage>
        <taxon>Bacteria</taxon>
        <taxon>Pseudomonadati</taxon>
        <taxon>Pseudomonadota</taxon>
        <taxon>Alphaproteobacteria</taxon>
        <taxon>Rhodobacterales</taxon>
        <taxon>Roseobacteraceae</taxon>
        <taxon>Octadecabacter</taxon>
    </lineage>
</organism>
<reference evidence="1 2" key="1">
    <citation type="journal article" date="2013" name="PLoS ONE">
        <title>Poles Apart: Arctic and Antarctic Octadecabacter strains Share High Genome Plasticity and a New Type of Xanthorhodopsin.</title>
        <authorList>
            <person name="Vollmers J."/>
            <person name="Voget S."/>
            <person name="Dietrich S."/>
            <person name="Gollnow K."/>
            <person name="Smits M."/>
            <person name="Meyer K."/>
            <person name="Brinkhoff T."/>
            <person name="Simon M."/>
            <person name="Daniel R."/>
        </authorList>
    </citation>
    <scope>NUCLEOTIDE SEQUENCE [LARGE SCALE GENOMIC DNA]</scope>
    <source>
        <strain evidence="1 2">307</strain>
    </source>
</reference>
<dbReference type="KEGG" id="oat:OAN307_c25110"/>
<dbReference type="HOGENOM" id="CLU_2771814_0_0_5"/>
<dbReference type="EMBL" id="CP003740">
    <property type="protein sequence ID" value="AGI68116.1"/>
    <property type="molecule type" value="Genomic_DNA"/>
</dbReference>
<gene>
    <name evidence="1" type="ORF">OAN307_c25110</name>
</gene>
<dbReference type="RefSeq" id="WP_015500133.1">
    <property type="nucleotide sequence ID" value="NC_020911.1"/>
</dbReference>
<evidence type="ECO:0000313" key="1">
    <source>
        <dbReference type="EMBL" id="AGI68116.1"/>
    </source>
</evidence>
<name>M9RCH5_9RHOB</name>
<keyword evidence="2" id="KW-1185">Reference proteome</keyword>
<dbReference type="Proteomes" id="UP000005307">
    <property type="component" value="Chromosome"/>
</dbReference>
<protein>
    <submittedName>
        <fullName evidence="1">Uncharacterized protein</fullName>
    </submittedName>
</protein>
<accession>M9RCH5</accession>
<dbReference type="STRING" id="391626.OAN307_c25110"/>
<sequence length="69" mass="7272">MATSLLIRLKDGRDLHATYDLAQSELLAHRRQNLMAKGDALLGAGPTERVAQAIGISDLETLTGAITGA</sequence>